<evidence type="ECO:0000313" key="4">
    <source>
        <dbReference type="EMBL" id="GAT54256.1"/>
    </source>
</evidence>
<dbReference type="PANTHER" id="PTHR46910:SF38">
    <property type="entry name" value="ZN(2)-C6 FUNGAL-TYPE DOMAIN-CONTAINING PROTEIN"/>
    <property type="match status" value="1"/>
</dbReference>
<dbReference type="InterPro" id="IPR007219">
    <property type="entry name" value="XnlR_reg_dom"/>
</dbReference>
<dbReference type="Pfam" id="PF04082">
    <property type="entry name" value="Fungal_trans"/>
    <property type="match status" value="1"/>
</dbReference>
<keyword evidence="1" id="KW-0539">Nucleus</keyword>
<dbReference type="EMBL" id="DF848555">
    <property type="protein sequence ID" value="GAT54256.1"/>
    <property type="molecule type" value="Genomic_DNA"/>
</dbReference>
<evidence type="ECO:0000259" key="3">
    <source>
        <dbReference type="SMART" id="SM00906"/>
    </source>
</evidence>
<proteinExistence type="predicted"/>
<reference evidence="4" key="1">
    <citation type="submission" date="2014-09" db="EMBL/GenBank/DDBJ databases">
        <title>Genome sequence of the luminous mushroom Mycena chlorophos for searching fungal bioluminescence genes.</title>
        <authorList>
            <person name="Tanaka Y."/>
            <person name="Kasuga D."/>
            <person name="Oba Y."/>
            <person name="Hase S."/>
            <person name="Sato K."/>
            <person name="Oba Y."/>
            <person name="Sakakibara Y."/>
        </authorList>
    </citation>
    <scope>NUCLEOTIDE SEQUENCE</scope>
</reference>
<accession>A0ABQ0LT79</accession>
<evidence type="ECO:0000256" key="1">
    <source>
        <dbReference type="ARBA" id="ARBA00023242"/>
    </source>
</evidence>
<feature type="domain" description="Xylanolytic transcriptional activator regulatory" evidence="3">
    <location>
        <begin position="342"/>
        <end position="415"/>
    </location>
</feature>
<feature type="compositionally biased region" description="Pro residues" evidence="2">
    <location>
        <begin position="661"/>
        <end position="672"/>
    </location>
</feature>
<dbReference type="InterPro" id="IPR050987">
    <property type="entry name" value="AtrR-like"/>
</dbReference>
<protein>
    <recommendedName>
        <fullName evidence="3">Xylanolytic transcriptional activator regulatory domain-containing protein</fullName>
    </recommendedName>
</protein>
<feature type="region of interest" description="Disordered" evidence="2">
    <location>
        <begin position="1"/>
        <end position="29"/>
    </location>
</feature>
<dbReference type="CDD" id="cd12148">
    <property type="entry name" value="fungal_TF_MHR"/>
    <property type="match status" value="1"/>
</dbReference>
<sequence>MSHARLPLLLTLTTGRPGPMSSSNAENTWNGKRRRLQGSCDMSAVKCNSAEMPNNRCTNCINAAIPCTNSRAKAEVDAQRSSERAKLAQAEVAKIVSPSYEPPGDLATCQRLLRDIGNYARSLEETLSAQSPELSQRPSESPPPESGVISVTYKTSSPNPELDPYTGFPDTDRSYGNFSSQQFARAAMKHTNEGGKTLIVGIQRPEYWMVPPWENAPEDTTPFFFPEKSLLDALVEIYFDQVNPIWSFLHAPSFRKSMAEGLHYTNRHFAVIVLGICAIASRYSDDPRVLLEGEDQHSAGWKWVRQLQPEKIQVSNGDYLYQLQGLALIGLHLGCTAQVDHCFIVIGVGIRIGQGLGLHLEDFYTRLPGLEAEMYRRTFWSFLLWEGLIAAIKGRPSITTSIECALDLPSGLDDADWGKSSQELAHSPPGLLAAPSIHAYYRVYFRLLPILERFQHVAHPRNHQRPSEEEIIGFDSALNEWLDEMPEHLKWDPQQQNQIFLDQSATLYVTYYHAQLLIHRSFLPAPGQPAPPKSTFPSMAICANAARSIGHVLQIQVRRGRGLLFSPYLVSALFDAAVVLLVHVWSVIGAGNRSSTTVVEDFNRASVDVRNCIQLLKIYEKTWRVAGRYCDILTAVLNYGKHSSENARGNSALKRGRPLDAPEPPAPGPEPPQARDDMSTIPIEEQLEALQQSIQDTEHLFALSLPVRSDELGRLPVYTSWASQDDLWTTSAPTTDYGDLDLDLLSPDLVQMALEEGSNSDMTQSIYQMSTTAPIGYIWDDWAAFLQSGAGTSAGNYGDAGLRNEWTIGFALELEVTYPHVFRLDHDVDHVWIPPFRAVDHIHIPLRLYRLHDAQLLPNELRTSSGAWSILNTSSTTGDQLRIGSKCFHNWETCATGAAFRLVFEAMSDEQVPSWPRKLLFVQLVTAFAVDLLRRTLLARITVPNSLPPPLQFVMPHGMGLQHQAPPVAPNMSRNARYALSCPLVKCSMSSKPQSRPPSAAPPAFAYAGLDAQFVLPSESRRW</sequence>
<dbReference type="SMART" id="SM00906">
    <property type="entry name" value="Fungal_trans"/>
    <property type="match status" value="1"/>
</dbReference>
<keyword evidence="5" id="KW-1185">Reference proteome</keyword>
<dbReference type="Proteomes" id="UP000815677">
    <property type="component" value="Unassembled WGS sequence"/>
</dbReference>
<organism evidence="4 5">
    <name type="scientific">Mycena chlorophos</name>
    <name type="common">Agaric fungus</name>
    <name type="synonym">Agaricus chlorophos</name>
    <dbReference type="NCBI Taxonomy" id="658473"/>
    <lineage>
        <taxon>Eukaryota</taxon>
        <taxon>Fungi</taxon>
        <taxon>Dikarya</taxon>
        <taxon>Basidiomycota</taxon>
        <taxon>Agaricomycotina</taxon>
        <taxon>Agaricomycetes</taxon>
        <taxon>Agaricomycetidae</taxon>
        <taxon>Agaricales</taxon>
        <taxon>Marasmiineae</taxon>
        <taxon>Mycenaceae</taxon>
        <taxon>Mycena</taxon>
    </lineage>
</organism>
<evidence type="ECO:0000313" key="5">
    <source>
        <dbReference type="Proteomes" id="UP000815677"/>
    </source>
</evidence>
<gene>
    <name evidence="4" type="ORF">MCHLO_11124</name>
</gene>
<feature type="compositionally biased region" description="Low complexity" evidence="2">
    <location>
        <begin position="1"/>
        <end position="19"/>
    </location>
</feature>
<name>A0ABQ0LT79_MYCCL</name>
<feature type="region of interest" description="Disordered" evidence="2">
    <location>
        <begin position="644"/>
        <end position="677"/>
    </location>
</feature>
<dbReference type="PANTHER" id="PTHR46910">
    <property type="entry name" value="TRANSCRIPTION FACTOR PDR1"/>
    <property type="match status" value="1"/>
</dbReference>
<feature type="compositionally biased region" description="Polar residues" evidence="2">
    <location>
        <begin position="20"/>
        <end position="29"/>
    </location>
</feature>
<feature type="region of interest" description="Disordered" evidence="2">
    <location>
        <begin position="127"/>
        <end position="171"/>
    </location>
</feature>
<evidence type="ECO:0000256" key="2">
    <source>
        <dbReference type="SAM" id="MobiDB-lite"/>
    </source>
</evidence>